<reference evidence="2" key="1">
    <citation type="journal article" date="2019" name="Sci. Rep.">
        <title>Draft genome of Tanacetum cinerariifolium, the natural source of mosquito coil.</title>
        <authorList>
            <person name="Yamashiro T."/>
            <person name="Shiraishi A."/>
            <person name="Satake H."/>
            <person name="Nakayama K."/>
        </authorList>
    </citation>
    <scope>NUCLEOTIDE SEQUENCE</scope>
</reference>
<name>A0A699UE44_TANCI</name>
<protein>
    <recommendedName>
        <fullName evidence="3">Reverse transcriptase domain-containing protein</fullName>
    </recommendedName>
</protein>
<gene>
    <name evidence="2" type="ORF">Tci_892030</name>
</gene>
<accession>A0A699UE44</accession>
<feature type="non-terminal residue" evidence="2">
    <location>
        <position position="87"/>
    </location>
</feature>
<organism evidence="2">
    <name type="scientific">Tanacetum cinerariifolium</name>
    <name type="common">Dalmatian daisy</name>
    <name type="synonym">Chrysanthemum cinerariifolium</name>
    <dbReference type="NCBI Taxonomy" id="118510"/>
    <lineage>
        <taxon>Eukaryota</taxon>
        <taxon>Viridiplantae</taxon>
        <taxon>Streptophyta</taxon>
        <taxon>Embryophyta</taxon>
        <taxon>Tracheophyta</taxon>
        <taxon>Spermatophyta</taxon>
        <taxon>Magnoliopsida</taxon>
        <taxon>eudicotyledons</taxon>
        <taxon>Gunneridae</taxon>
        <taxon>Pentapetalae</taxon>
        <taxon>asterids</taxon>
        <taxon>campanulids</taxon>
        <taxon>Asterales</taxon>
        <taxon>Asteraceae</taxon>
        <taxon>Asteroideae</taxon>
        <taxon>Anthemideae</taxon>
        <taxon>Anthemidinae</taxon>
        <taxon>Tanacetum</taxon>
    </lineage>
</organism>
<feature type="compositionally biased region" description="Basic and acidic residues" evidence="1">
    <location>
        <begin position="1"/>
        <end position="18"/>
    </location>
</feature>
<feature type="region of interest" description="Disordered" evidence="1">
    <location>
        <begin position="1"/>
        <end position="30"/>
    </location>
</feature>
<dbReference type="AlphaFoldDB" id="A0A699UE44"/>
<evidence type="ECO:0000313" key="2">
    <source>
        <dbReference type="EMBL" id="GFD20061.1"/>
    </source>
</evidence>
<proteinExistence type="predicted"/>
<evidence type="ECO:0000256" key="1">
    <source>
        <dbReference type="SAM" id="MobiDB-lite"/>
    </source>
</evidence>
<sequence>MTAHHNHWDNSATRDETSRTISSATTTESPEVIRQLDMLNKNFQEMMKQMQPAKAVDMKCETCGGPRSYTECPPSMATLKRPLMLLR</sequence>
<evidence type="ECO:0008006" key="3">
    <source>
        <dbReference type="Google" id="ProtNLM"/>
    </source>
</evidence>
<dbReference type="EMBL" id="BKCJ011319300">
    <property type="protein sequence ID" value="GFD20061.1"/>
    <property type="molecule type" value="Genomic_DNA"/>
</dbReference>
<comment type="caution">
    <text evidence="2">The sequence shown here is derived from an EMBL/GenBank/DDBJ whole genome shotgun (WGS) entry which is preliminary data.</text>
</comment>
<feature type="compositionally biased region" description="Polar residues" evidence="1">
    <location>
        <begin position="19"/>
        <end position="29"/>
    </location>
</feature>